<feature type="compositionally biased region" description="Polar residues" evidence="1">
    <location>
        <begin position="646"/>
        <end position="662"/>
    </location>
</feature>
<dbReference type="EMBL" id="ML996566">
    <property type="protein sequence ID" value="KAF2762186.1"/>
    <property type="molecule type" value="Genomic_DNA"/>
</dbReference>
<dbReference type="InterPro" id="IPR013951">
    <property type="entry name" value="Rxt3"/>
</dbReference>
<feature type="compositionally biased region" description="Polar residues" evidence="1">
    <location>
        <begin position="540"/>
        <end position="550"/>
    </location>
</feature>
<dbReference type="Proteomes" id="UP000799437">
    <property type="component" value="Unassembled WGS sequence"/>
</dbReference>
<feature type="region of interest" description="Disordered" evidence="1">
    <location>
        <begin position="1"/>
        <end position="802"/>
    </location>
</feature>
<feature type="compositionally biased region" description="Low complexity" evidence="1">
    <location>
        <begin position="34"/>
        <end position="57"/>
    </location>
</feature>
<protein>
    <submittedName>
        <fullName evidence="2">Rxt3-domain-containing protein</fullName>
    </submittedName>
</protein>
<feature type="compositionally biased region" description="Pro residues" evidence="1">
    <location>
        <begin position="23"/>
        <end position="33"/>
    </location>
</feature>
<evidence type="ECO:0000313" key="3">
    <source>
        <dbReference type="Proteomes" id="UP000799437"/>
    </source>
</evidence>
<feature type="compositionally biased region" description="Pro residues" evidence="1">
    <location>
        <begin position="187"/>
        <end position="203"/>
    </location>
</feature>
<proteinExistence type="predicted"/>
<dbReference type="OrthoDB" id="3596986at2759"/>
<sequence length="1051" mass="114364">MDSRPPYQPRDARDRPFIHNPNHQPPPPPPTQQPPQQQQQQQQQQPPYSYAPPASQQAVHVPYGADPYAREQRRDPFLPQSAHQRNGSYGISGGNGPIPGPPPEKSPVDGAWSHSGAQPQQHHAPVQHQHHHHHQSAGPPPPPPPPMSGPNHPQNMPAYAPEHSRRGSIGAGSPPAGYYQPPRDSHPPPPLPHGNRNMPPPSPQKQSSGGPYQSQQRPPDPFTNHRELPSLGTSSHRPGSALSISSLIGGMNDSRSQPQHSPPLQAAASPPTRTMQPPSPRRAPSTGARNEYGMYNRPRTPERYPSSSSARPSEPRGYGASSPTRANSMANKSPDHQRQGFSGQGPPGQYKPMQHQEQRYYPGHSIPPRDPDMGGGHGGQTVPPRPLSQPSQGPGPAHERKGLFEPSGGYGRPPYGYPLDERRHEAPPLPRSAVSNQVDERQRDRPVTVQPVTHSAYSPPREQGGPGQQQPAYPDSRYPLYRPGMDDGRREVPRSDVTSAARPPFGAPLQHTSQHPSLNPEDPSRPPRTHTGPHPRMSDPFSNMPTTSDPIGSDRRLVEQLGHSGSSSAPPYQARGPPFDPQNQRSGHLGPEANRRTGRASPLPQAVQGASAQPVGPGGRPEIKSEFGRMFSGLGGGLGSAPSRHGTATPSRRSPLPQNGGESSFGDGEVSMARAGSHSGRRANKRVKDEDMMMADNHNADGRLTPSISRAGGKRSKHHHPPDHHHHHRAVGHHHHHVHHKPAHEHDDGQAAGQFNTIRLGPNGAPTDSTPEATHHHHHHHIVHPGHHHHTPRPIPPPDKLPESIYNITALLADASKEPSAHLGSQVYAPVPVPPSVETPLDDKFGYASMPNPLPSTIQGRVNCTFDIRIPRYFLTPLQRELVVKQRCVWGRDVYRDDSDPLGAAIHSGWILGAWGDAVSDVSILDDRCARARAPEDVEQRILARPAAPLIPPPDVDLILRILILPPLERYPSHNQYGITSRKAGNKYGGMSYTIQGLQWKDEGPGSRGQDRTREAKNNRMSAAQALLDMCLSTRTRTNDSPRNGTAAVTA</sequence>
<feature type="compositionally biased region" description="Basic residues" evidence="1">
    <location>
        <begin position="712"/>
        <end position="743"/>
    </location>
</feature>
<feature type="compositionally biased region" description="Low complexity" evidence="1">
    <location>
        <begin position="239"/>
        <end position="250"/>
    </location>
</feature>
<dbReference type="Pfam" id="PF08642">
    <property type="entry name" value="Rxt3"/>
    <property type="match status" value="1"/>
</dbReference>
<feature type="compositionally biased region" description="Low complexity" evidence="1">
    <location>
        <begin position="204"/>
        <end position="217"/>
    </location>
</feature>
<feature type="compositionally biased region" description="Low complexity" evidence="1">
    <location>
        <begin position="459"/>
        <end position="471"/>
    </location>
</feature>
<feature type="compositionally biased region" description="Basic and acidic residues" evidence="1">
    <location>
        <begin position="484"/>
        <end position="494"/>
    </location>
</feature>
<dbReference type="RefSeq" id="XP_033604637.1">
    <property type="nucleotide sequence ID" value="XM_033739733.1"/>
</dbReference>
<keyword evidence="3" id="KW-1185">Reference proteome</keyword>
<dbReference type="GeneID" id="54480787"/>
<accession>A0A6A6WJ62</accession>
<feature type="compositionally biased region" description="Pro residues" evidence="1">
    <location>
        <begin position="138"/>
        <end position="148"/>
    </location>
</feature>
<name>A0A6A6WJ62_9PEZI</name>
<reference evidence="2" key="1">
    <citation type="journal article" date="2020" name="Stud. Mycol.">
        <title>101 Dothideomycetes genomes: a test case for predicting lifestyles and emergence of pathogens.</title>
        <authorList>
            <person name="Haridas S."/>
            <person name="Albert R."/>
            <person name="Binder M."/>
            <person name="Bloem J."/>
            <person name="Labutti K."/>
            <person name="Salamov A."/>
            <person name="Andreopoulos B."/>
            <person name="Baker S."/>
            <person name="Barry K."/>
            <person name="Bills G."/>
            <person name="Bluhm B."/>
            <person name="Cannon C."/>
            <person name="Castanera R."/>
            <person name="Culley D."/>
            <person name="Daum C."/>
            <person name="Ezra D."/>
            <person name="Gonzalez J."/>
            <person name="Henrissat B."/>
            <person name="Kuo A."/>
            <person name="Liang C."/>
            <person name="Lipzen A."/>
            <person name="Lutzoni F."/>
            <person name="Magnuson J."/>
            <person name="Mondo S."/>
            <person name="Nolan M."/>
            <person name="Ohm R."/>
            <person name="Pangilinan J."/>
            <person name="Park H.-J."/>
            <person name="Ramirez L."/>
            <person name="Alfaro M."/>
            <person name="Sun H."/>
            <person name="Tritt A."/>
            <person name="Yoshinaga Y."/>
            <person name="Zwiers L.-H."/>
            <person name="Turgeon B."/>
            <person name="Goodwin S."/>
            <person name="Spatafora J."/>
            <person name="Crous P."/>
            <person name="Grigoriev I."/>
        </authorList>
    </citation>
    <scope>NUCLEOTIDE SEQUENCE</scope>
    <source>
        <strain evidence="2">CBS 121739</strain>
    </source>
</reference>
<feature type="compositionally biased region" description="Polar residues" evidence="1">
    <location>
        <begin position="321"/>
        <end position="331"/>
    </location>
</feature>
<feature type="compositionally biased region" description="Low complexity" evidence="1">
    <location>
        <begin position="303"/>
        <end position="316"/>
    </location>
</feature>
<evidence type="ECO:0000256" key="1">
    <source>
        <dbReference type="SAM" id="MobiDB-lite"/>
    </source>
</evidence>
<evidence type="ECO:0000313" key="2">
    <source>
        <dbReference type="EMBL" id="KAF2762186.1"/>
    </source>
</evidence>
<feature type="compositionally biased region" description="Low complexity" evidence="1">
    <location>
        <begin position="118"/>
        <end position="127"/>
    </location>
</feature>
<organism evidence="2 3">
    <name type="scientific">Pseudovirgaria hyperparasitica</name>
    <dbReference type="NCBI Taxonomy" id="470096"/>
    <lineage>
        <taxon>Eukaryota</taxon>
        <taxon>Fungi</taxon>
        <taxon>Dikarya</taxon>
        <taxon>Ascomycota</taxon>
        <taxon>Pezizomycotina</taxon>
        <taxon>Dothideomycetes</taxon>
        <taxon>Dothideomycetes incertae sedis</taxon>
        <taxon>Acrospermales</taxon>
        <taxon>Acrospermaceae</taxon>
        <taxon>Pseudovirgaria</taxon>
    </lineage>
</organism>
<dbReference type="AlphaFoldDB" id="A0A6A6WJ62"/>
<feature type="compositionally biased region" description="Basic residues" evidence="1">
    <location>
        <begin position="775"/>
        <end position="792"/>
    </location>
</feature>
<gene>
    <name evidence="2" type="ORF">EJ05DRAFT_200029</name>
</gene>